<evidence type="ECO:0000256" key="1">
    <source>
        <dbReference type="ARBA" id="ARBA00004236"/>
    </source>
</evidence>
<keyword evidence="2" id="KW-1003">Cell membrane</keyword>
<evidence type="ECO:0000259" key="9">
    <source>
        <dbReference type="PROSITE" id="PS50111"/>
    </source>
</evidence>
<evidence type="ECO:0000259" key="10">
    <source>
        <dbReference type="PROSITE" id="PS50885"/>
    </source>
</evidence>
<feature type="domain" description="Methyl-accepting transducer" evidence="9">
    <location>
        <begin position="248"/>
        <end position="498"/>
    </location>
</feature>
<name>A0A7I8DAM2_9BACL</name>
<proteinExistence type="inferred from homology"/>
<evidence type="ECO:0000256" key="3">
    <source>
        <dbReference type="ARBA" id="ARBA00023136"/>
    </source>
</evidence>
<evidence type="ECO:0000256" key="7">
    <source>
        <dbReference type="SAM" id="MobiDB-lite"/>
    </source>
</evidence>
<dbReference type="Pfam" id="PF00015">
    <property type="entry name" value="MCPsignal"/>
    <property type="match status" value="1"/>
</dbReference>
<keyword evidence="4 6" id="KW-0807">Transducer</keyword>
<dbReference type="CDD" id="cd06225">
    <property type="entry name" value="HAMP"/>
    <property type="match status" value="1"/>
</dbReference>
<feature type="transmembrane region" description="Helical" evidence="8">
    <location>
        <begin position="129"/>
        <end position="150"/>
    </location>
</feature>
<dbReference type="EMBL" id="AP023366">
    <property type="protein sequence ID" value="BCJ85866.1"/>
    <property type="molecule type" value="Genomic_DNA"/>
</dbReference>
<dbReference type="SUPFAM" id="SSF58104">
    <property type="entry name" value="Methyl-accepting chemotaxis protein (MCP) signaling domain"/>
    <property type="match status" value="1"/>
</dbReference>
<dbReference type="PROSITE" id="PS50885">
    <property type="entry name" value="HAMP"/>
    <property type="match status" value="1"/>
</dbReference>
<dbReference type="RefSeq" id="WP_200759938.1">
    <property type="nucleotide sequence ID" value="NZ_AP023366.1"/>
</dbReference>
<reference evidence="11 12" key="1">
    <citation type="submission" date="2020-08" db="EMBL/GenBank/DDBJ databases">
        <title>Complete Genome Sequence of Effusibacillus dendaii Strain skT53, Isolated from Farmland soil.</title>
        <authorList>
            <person name="Konishi T."/>
            <person name="Kawasaki H."/>
        </authorList>
    </citation>
    <scope>NUCLEOTIDE SEQUENCE [LARGE SCALE GENOMIC DNA]</scope>
    <source>
        <strain evidence="12">skT53</strain>
    </source>
</reference>
<evidence type="ECO:0000256" key="6">
    <source>
        <dbReference type="PROSITE-ProRule" id="PRU00284"/>
    </source>
</evidence>
<dbReference type="PANTHER" id="PTHR32089">
    <property type="entry name" value="METHYL-ACCEPTING CHEMOTAXIS PROTEIN MCPB"/>
    <property type="match status" value="1"/>
</dbReference>
<dbReference type="PANTHER" id="PTHR32089:SF114">
    <property type="entry name" value="METHYL-ACCEPTING CHEMOTAXIS PROTEIN MCPB"/>
    <property type="match status" value="1"/>
</dbReference>
<evidence type="ECO:0000256" key="4">
    <source>
        <dbReference type="ARBA" id="ARBA00023224"/>
    </source>
</evidence>
<evidence type="ECO:0000256" key="2">
    <source>
        <dbReference type="ARBA" id="ARBA00022475"/>
    </source>
</evidence>
<gene>
    <name evidence="11" type="ORF">skT53_08510</name>
</gene>
<dbReference type="Proteomes" id="UP000593802">
    <property type="component" value="Chromosome"/>
</dbReference>
<comment type="similarity">
    <text evidence="5">Belongs to the methyl-accepting chemotaxis (MCP) protein family.</text>
</comment>
<accession>A0A7I8DAM2</accession>
<dbReference type="SMART" id="SM00283">
    <property type="entry name" value="MA"/>
    <property type="match status" value="1"/>
</dbReference>
<dbReference type="KEGG" id="eff:skT53_08510"/>
<sequence>MNTNSKRAKRSLQKVQQAVAETERLLRTFSLAEATPQLRAIYDKLLDNDEYFVLVTPDGLGVIHTNRLREGMWFNTPPELKAAQTTKPLTWVYHRNTGEILLDTAHPVMVEGKPCYSLRLGTVIPPLSYYWKLFGTFSLPALAGVFGIWFGKSLHAELWITLLIVLLTVLMSLFTFKTFMKNQKNWISVTKAVSAGKLTVRAETKRRDELGQLSFEINKLAIGMHSIIKVLQDASLSTQSISQAQQDMVNQLVSASQQLSASLQEISSGSFDQTRLVEETVAILKEMNQKIRQTGSELKLTSESSKQAESSALRGSEKTSELFKQMHQIEKASLTAQTAMQELETQATGIERMILDIREIAEQTNLLALNAAIEAARAGQEGRGFAVVADEVRKLAVRSDEVASNVMEMAGTIIRKSHETSEIVKSEQQEVQQGLSILEELRSLMQLLNEKSSVAVGQTERTASIMQEILREIDRVEEKVEQVSHISSNFASSAQEVAAAGETQHQAAAAVQEQTQRLRDVSDQIHHIAERFEL</sequence>
<dbReference type="Pfam" id="PF00672">
    <property type="entry name" value="HAMP"/>
    <property type="match status" value="1"/>
</dbReference>
<keyword evidence="3 8" id="KW-0472">Membrane</keyword>
<feature type="region of interest" description="Disordered" evidence="7">
    <location>
        <begin position="295"/>
        <end position="320"/>
    </location>
</feature>
<dbReference type="InterPro" id="IPR004089">
    <property type="entry name" value="MCPsignal_dom"/>
</dbReference>
<keyword evidence="12" id="KW-1185">Reference proteome</keyword>
<keyword evidence="8" id="KW-1133">Transmembrane helix</keyword>
<dbReference type="GO" id="GO:0005886">
    <property type="term" value="C:plasma membrane"/>
    <property type="evidence" value="ECO:0007669"/>
    <property type="project" value="UniProtKB-SubCell"/>
</dbReference>
<feature type="transmembrane region" description="Helical" evidence="8">
    <location>
        <begin position="156"/>
        <end position="176"/>
    </location>
</feature>
<evidence type="ECO:0000256" key="8">
    <source>
        <dbReference type="SAM" id="Phobius"/>
    </source>
</evidence>
<keyword evidence="8" id="KW-0812">Transmembrane</keyword>
<evidence type="ECO:0000256" key="5">
    <source>
        <dbReference type="ARBA" id="ARBA00029447"/>
    </source>
</evidence>
<evidence type="ECO:0000313" key="12">
    <source>
        <dbReference type="Proteomes" id="UP000593802"/>
    </source>
</evidence>
<feature type="domain" description="HAMP" evidence="10">
    <location>
        <begin position="189"/>
        <end position="229"/>
    </location>
</feature>
<dbReference type="PROSITE" id="PS50111">
    <property type="entry name" value="CHEMOTAXIS_TRANSDUC_2"/>
    <property type="match status" value="1"/>
</dbReference>
<dbReference type="InterPro" id="IPR003660">
    <property type="entry name" value="HAMP_dom"/>
</dbReference>
<evidence type="ECO:0000313" key="11">
    <source>
        <dbReference type="EMBL" id="BCJ85866.1"/>
    </source>
</evidence>
<organism evidence="11 12">
    <name type="scientific">Effusibacillus dendaii</name>
    <dbReference type="NCBI Taxonomy" id="2743772"/>
    <lineage>
        <taxon>Bacteria</taxon>
        <taxon>Bacillati</taxon>
        <taxon>Bacillota</taxon>
        <taxon>Bacilli</taxon>
        <taxon>Bacillales</taxon>
        <taxon>Alicyclobacillaceae</taxon>
        <taxon>Effusibacillus</taxon>
    </lineage>
</organism>
<comment type="subcellular location">
    <subcellularLocation>
        <location evidence="1">Cell membrane</location>
    </subcellularLocation>
</comment>
<dbReference type="Gene3D" id="1.10.287.950">
    <property type="entry name" value="Methyl-accepting chemotaxis protein"/>
    <property type="match status" value="1"/>
</dbReference>
<dbReference type="AlphaFoldDB" id="A0A7I8DAM2"/>
<feature type="compositionally biased region" description="Polar residues" evidence="7">
    <location>
        <begin position="295"/>
        <end position="310"/>
    </location>
</feature>
<dbReference type="GO" id="GO:0007165">
    <property type="term" value="P:signal transduction"/>
    <property type="evidence" value="ECO:0007669"/>
    <property type="project" value="UniProtKB-KW"/>
</dbReference>
<protein>
    <submittedName>
        <fullName evidence="11">Chemotaxis protein</fullName>
    </submittedName>
</protein>